<keyword evidence="12" id="KW-1185">Reference proteome</keyword>
<evidence type="ECO:0000313" key="11">
    <source>
        <dbReference type="EMBL" id="CEP11894.1"/>
    </source>
</evidence>
<feature type="domain" description="AGC-kinase C-terminal" evidence="10">
    <location>
        <begin position="510"/>
        <end position="583"/>
    </location>
</feature>
<name>A0A0B7NA92_9FUNG</name>
<feature type="binding site" evidence="7">
    <location>
        <position position="282"/>
    </location>
    <ligand>
        <name>ATP</name>
        <dbReference type="ChEBI" id="CHEBI:30616"/>
    </ligand>
</feature>
<keyword evidence="6 7" id="KW-0067">ATP-binding</keyword>
<dbReference type="PROSITE" id="PS00107">
    <property type="entry name" value="PROTEIN_KINASE_ATP"/>
    <property type="match status" value="1"/>
</dbReference>
<dbReference type="Gene3D" id="1.10.510.10">
    <property type="entry name" value="Transferase(Phosphotransferase) domain 1"/>
    <property type="match status" value="1"/>
</dbReference>
<dbReference type="CDD" id="cd06093">
    <property type="entry name" value="PX_domain"/>
    <property type="match status" value="1"/>
</dbReference>
<dbReference type="PROSITE" id="PS50011">
    <property type="entry name" value="PROTEIN_KINASE_DOM"/>
    <property type="match status" value="1"/>
</dbReference>
<feature type="compositionally biased region" description="Low complexity" evidence="8">
    <location>
        <begin position="207"/>
        <end position="234"/>
    </location>
</feature>
<dbReference type="PROSITE" id="PS00108">
    <property type="entry name" value="PROTEIN_KINASE_ST"/>
    <property type="match status" value="1"/>
</dbReference>
<dbReference type="Proteomes" id="UP000054107">
    <property type="component" value="Unassembled WGS sequence"/>
</dbReference>
<dbReference type="SMART" id="SM00133">
    <property type="entry name" value="S_TK_X"/>
    <property type="match status" value="1"/>
</dbReference>
<reference evidence="11 12" key="1">
    <citation type="submission" date="2014-09" db="EMBL/GenBank/DDBJ databases">
        <authorList>
            <person name="Ellenberger Sabrina"/>
        </authorList>
    </citation>
    <scope>NUCLEOTIDE SEQUENCE [LARGE SCALE GENOMIC DNA]</scope>
    <source>
        <strain evidence="11 12">CBS 412.66</strain>
    </source>
</reference>
<accession>A0A0B7NA92</accession>
<evidence type="ECO:0000256" key="5">
    <source>
        <dbReference type="ARBA" id="ARBA00022777"/>
    </source>
</evidence>
<evidence type="ECO:0000256" key="7">
    <source>
        <dbReference type="PROSITE-ProRule" id="PRU10141"/>
    </source>
</evidence>
<dbReference type="Pfam" id="PF00069">
    <property type="entry name" value="Pkinase"/>
    <property type="match status" value="1"/>
</dbReference>
<evidence type="ECO:0000259" key="9">
    <source>
        <dbReference type="PROSITE" id="PS50011"/>
    </source>
</evidence>
<dbReference type="Pfam" id="PF00433">
    <property type="entry name" value="Pkinase_C"/>
    <property type="match status" value="1"/>
</dbReference>
<dbReference type="SMART" id="SM00220">
    <property type="entry name" value="S_TKc"/>
    <property type="match status" value="1"/>
</dbReference>
<dbReference type="InterPro" id="IPR000961">
    <property type="entry name" value="AGC-kinase_C"/>
</dbReference>
<protein>
    <recommendedName>
        <fullName evidence="13">Protein kinase domain-containing protein</fullName>
    </recommendedName>
</protein>
<dbReference type="PROSITE" id="PS51285">
    <property type="entry name" value="AGC_KINASE_CTER"/>
    <property type="match status" value="1"/>
</dbReference>
<dbReference type="InterPro" id="IPR011009">
    <property type="entry name" value="Kinase-like_dom_sf"/>
</dbReference>
<feature type="region of interest" description="Disordered" evidence="8">
    <location>
        <begin position="650"/>
        <end position="671"/>
    </location>
</feature>
<evidence type="ECO:0000256" key="6">
    <source>
        <dbReference type="ARBA" id="ARBA00022840"/>
    </source>
</evidence>
<evidence type="ECO:0000259" key="10">
    <source>
        <dbReference type="PROSITE" id="PS51285"/>
    </source>
</evidence>
<dbReference type="PANTHER" id="PTHR24351">
    <property type="entry name" value="RIBOSOMAL PROTEIN S6 KINASE"/>
    <property type="match status" value="1"/>
</dbReference>
<keyword evidence="4 7" id="KW-0547">Nucleotide-binding</keyword>
<evidence type="ECO:0000313" key="12">
    <source>
        <dbReference type="Proteomes" id="UP000054107"/>
    </source>
</evidence>
<keyword evidence="3" id="KW-0808">Transferase</keyword>
<organism evidence="11 12">
    <name type="scientific">Parasitella parasitica</name>
    <dbReference type="NCBI Taxonomy" id="35722"/>
    <lineage>
        <taxon>Eukaryota</taxon>
        <taxon>Fungi</taxon>
        <taxon>Fungi incertae sedis</taxon>
        <taxon>Mucoromycota</taxon>
        <taxon>Mucoromycotina</taxon>
        <taxon>Mucoromycetes</taxon>
        <taxon>Mucorales</taxon>
        <taxon>Mucorineae</taxon>
        <taxon>Mucoraceae</taxon>
        <taxon>Parasitella</taxon>
    </lineage>
</organism>
<evidence type="ECO:0000256" key="3">
    <source>
        <dbReference type="ARBA" id="ARBA00022679"/>
    </source>
</evidence>
<dbReference type="OrthoDB" id="63267at2759"/>
<evidence type="ECO:0008006" key="13">
    <source>
        <dbReference type="Google" id="ProtNLM"/>
    </source>
</evidence>
<feature type="region of interest" description="Disordered" evidence="8">
    <location>
        <begin position="162"/>
        <end position="235"/>
    </location>
</feature>
<dbReference type="InterPro" id="IPR045270">
    <property type="entry name" value="STKc_AGC"/>
</dbReference>
<gene>
    <name evidence="11" type="primary">PARPA_05795.1 scaffold 19890</name>
</gene>
<dbReference type="FunFam" id="1.10.510.10:FF:000008">
    <property type="entry name" value="Non-specific serine/threonine protein kinase"/>
    <property type="match status" value="1"/>
</dbReference>
<dbReference type="InterPro" id="IPR017892">
    <property type="entry name" value="Pkinase_C"/>
</dbReference>
<feature type="compositionally biased region" description="Low complexity" evidence="8">
    <location>
        <begin position="79"/>
        <end position="93"/>
    </location>
</feature>
<dbReference type="CDD" id="cd05123">
    <property type="entry name" value="STKc_AGC"/>
    <property type="match status" value="1"/>
</dbReference>
<feature type="region of interest" description="Disordered" evidence="8">
    <location>
        <begin position="66"/>
        <end position="97"/>
    </location>
</feature>
<dbReference type="SUPFAM" id="SSF56112">
    <property type="entry name" value="Protein kinase-like (PK-like)"/>
    <property type="match status" value="1"/>
</dbReference>
<dbReference type="EMBL" id="LN727106">
    <property type="protein sequence ID" value="CEP11894.1"/>
    <property type="molecule type" value="Genomic_DNA"/>
</dbReference>
<dbReference type="Gene3D" id="3.30.200.20">
    <property type="entry name" value="Phosphorylase Kinase, domain 1"/>
    <property type="match status" value="1"/>
</dbReference>
<evidence type="ECO:0000256" key="1">
    <source>
        <dbReference type="ARBA" id="ARBA00022527"/>
    </source>
</evidence>
<keyword evidence="1" id="KW-0723">Serine/threonine-protein kinase</keyword>
<dbReference type="InterPro" id="IPR000719">
    <property type="entry name" value="Prot_kinase_dom"/>
</dbReference>
<dbReference type="GO" id="GO:0004674">
    <property type="term" value="F:protein serine/threonine kinase activity"/>
    <property type="evidence" value="ECO:0007669"/>
    <property type="project" value="UniProtKB-KW"/>
</dbReference>
<dbReference type="GO" id="GO:0005524">
    <property type="term" value="F:ATP binding"/>
    <property type="evidence" value="ECO:0007669"/>
    <property type="project" value="UniProtKB-UniRule"/>
</dbReference>
<sequence>MPGSLESSRHISVFETTLSIQQNTLSVFNIIIQNSQTTVSLIRYPFDLLEFHQKIRFHYPRSKISFPSLSNPPRKSQHQQHQLHQQQQGKDQQNSSYSKRRSFLDLLPFSRKKSNASKVEKYLERCFQHPIIGISSILRDFTSVQRDEDALLTSQHTSTTLTPTVEIKNSADPTSDDPLPSLPSSVHPPPSLSPHHLINMNNAVNKPLPSTPSSPLSPTMSISTPKPTTASSPPQYTALTLDSYSLLKVIGKGCMGKVLLVRSKQNQQLYALKSIKKKWVIKQNELIHTRAERDILVRLRNQPFLAQLHHVFQTPSELFLVLDYYAGGDIATHLSNMSCFGEELTKFYAAEIVYGLGILHEHGVVYRDLKPENVLIGRDGHIILTDFGLSKVFTEKDVDEYNVPCTQTFCGTAEYLAPEILLGEPYTFVVDFWSLGTLLYEMLAGTTPYWADTHMDMYKRVLEDPLEFPNDFDPITCNFLTGLLEKEACERLGWGEDGIKEIKAHPYFNFVQDWSDVGQLKLRPPYVPSVQNDQDLSNFDEMFTNLPVKISQSSHLSACEELPGHDPFEGFSFDNVAQQTIPHPNNTISTTNTTTTTMISPICNTGDPTSIVGIRKRHSAALLSFTSSPSSNSNSPHLFEDDRVIKKRQTNVGSSPITAQNEAEEEDQSSIYSRSSLSFSFAAQEATTATRAGSELSIDPHTQCSLTTPYERPQCPLPGQPRAILLSSDRVAMGRSMSLRSNSSTLNNSNSIGSYLTLENEFDIVAQQHHHHHHQQQQQQQHFLL</sequence>
<feature type="domain" description="Protein kinase" evidence="9">
    <location>
        <begin position="244"/>
        <end position="508"/>
    </location>
</feature>
<feature type="compositionally biased region" description="Low complexity" evidence="8">
    <location>
        <begin position="172"/>
        <end position="185"/>
    </location>
</feature>
<proteinExistence type="predicted"/>
<dbReference type="InterPro" id="IPR008271">
    <property type="entry name" value="Ser/Thr_kinase_AS"/>
</dbReference>
<dbReference type="STRING" id="35722.A0A0B7NA92"/>
<keyword evidence="2" id="KW-0597">Phosphoprotein</keyword>
<evidence type="ECO:0000256" key="4">
    <source>
        <dbReference type="ARBA" id="ARBA00022741"/>
    </source>
</evidence>
<dbReference type="InterPro" id="IPR017441">
    <property type="entry name" value="Protein_kinase_ATP_BS"/>
</dbReference>
<evidence type="ECO:0000256" key="2">
    <source>
        <dbReference type="ARBA" id="ARBA00022553"/>
    </source>
</evidence>
<feature type="compositionally biased region" description="Polar residues" evidence="8">
    <location>
        <begin position="650"/>
        <end position="661"/>
    </location>
</feature>
<dbReference type="AlphaFoldDB" id="A0A0B7NA92"/>
<evidence type="ECO:0000256" key="8">
    <source>
        <dbReference type="SAM" id="MobiDB-lite"/>
    </source>
</evidence>
<keyword evidence="5" id="KW-0418">Kinase</keyword>